<comment type="similarity">
    <text evidence="1 7">Belongs to the mandelate racemase/muconate lactonizing enzyme family.</text>
</comment>
<proteinExistence type="inferred from homology"/>
<dbReference type="SMART" id="SM00922">
    <property type="entry name" value="MR_MLE"/>
    <property type="match status" value="1"/>
</dbReference>
<feature type="binding site" evidence="6">
    <location>
        <position position="216"/>
    </location>
    <ligand>
        <name>Mg(2+)</name>
        <dbReference type="ChEBI" id="CHEBI:18420"/>
    </ligand>
</feature>
<evidence type="ECO:0000256" key="5">
    <source>
        <dbReference type="PIRSR" id="PIRSR634603-1"/>
    </source>
</evidence>
<reference evidence="9" key="1">
    <citation type="journal article" date="2014" name="Int. J. Syst. Evol. Microbiol.">
        <title>Complete genome sequence of Corynebacterium casei LMG S-19264T (=DSM 44701T), isolated from a smear-ripened cheese.</title>
        <authorList>
            <consortium name="US DOE Joint Genome Institute (JGI-PGF)"/>
            <person name="Walter F."/>
            <person name="Albersmeier A."/>
            <person name="Kalinowski J."/>
            <person name="Ruckert C."/>
        </authorList>
    </citation>
    <scope>NUCLEOTIDE SEQUENCE</scope>
    <source>
        <strain evidence="9">CGMCC 1.15958</strain>
    </source>
</reference>
<evidence type="ECO:0000256" key="3">
    <source>
        <dbReference type="ARBA" id="ARBA00022842"/>
    </source>
</evidence>
<dbReference type="Proteomes" id="UP000609064">
    <property type="component" value="Unassembled WGS sequence"/>
</dbReference>
<feature type="binding site" evidence="6">
    <location>
        <position position="190"/>
    </location>
    <ligand>
        <name>Mg(2+)</name>
        <dbReference type="ChEBI" id="CHEBI:18420"/>
    </ligand>
</feature>
<keyword evidence="10" id="KW-1185">Reference proteome</keyword>
<protein>
    <recommendedName>
        <fullName evidence="7">Dipeptide epimerase</fullName>
        <ecNumber evidence="7">5.1.1.-</ecNumber>
    </recommendedName>
</protein>
<dbReference type="GO" id="GO:0006518">
    <property type="term" value="P:peptide metabolic process"/>
    <property type="evidence" value="ECO:0007669"/>
    <property type="project" value="UniProtKB-ARBA"/>
</dbReference>
<dbReference type="Pfam" id="PF02746">
    <property type="entry name" value="MR_MLE_N"/>
    <property type="match status" value="1"/>
</dbReference>
<dbReference type="EMBL" id="BMKK01000002">
    <property type="protein sequence ID" value="GGD48642.1"/>
    <property type="molecule type" value="Genomic_DNA"/>
</dbReference>
<dbReference type="AlphaFoldDB" id="A0A916YK43"/>
<evidence type="ECO:0000256" key="1">
    <source>
        <dbReference type="ARBA" id="ARBA00008031"/>
    </source>
</evidence>
<dbReference type="InterPro" id="IPR013342">
    <property type="entry name" value="Mandelate_racemase_C"/>
</dbReference>
<dbReference type="Gene3D" id="3.20.20.120">
    <property type="entry name" value="Enolase-like C-terminal domain"/>
    <property type="match status" value="1"/>
</dbReference>
<comment type="cofactor">
    <cofactor evidence="6 7">
        <name>Mg(2+)</name>
        <dbReference type="ChEBI" id="CHEBI:18420"/>
    </cofactor>
    <text evidence="6 7">Binds 1 Mg(2+) ion per subunit.</text>
</comment>
<dbReference type="SUPFAM" id="SSF54826">
    <property type="entry name" value="Enolase N-terminal domain-like"/>
    <property type="match status" value="1"/>
</dbReference>
<dbReference type="SFLD" id="SFLDS00001">
    <property type="entry name" value="Enolase"/>
    <property type="match status" value="1"/>
</dbReference>
<dbReference type="PANTHER" id="PTHR48073:SF2">
    <property type="entry name" value="O-SUCCINYLBENZOATE SYNTHASE"/>
    <property type="match status" value="1"/>
</dbReference>
<evidence type="ECO:0000256" key="6">
    <source>
        <dbReference type="PIRSR" id="PIRSR634603-3"/>
    </source>
</evidence>
<keyword evidence="2 6" id="KW-0479">Metal-binding</keyword>
<dbReference type="InterPro" id="IPR034603">
    <property type="entry name" value="Dipeptide_epimerase"/>
</dbReference>
<name>A0A916YK43_9BACT</name>
<dbReference type="RefSeq" id="WP_188765030.1">
    <property type="nucleotide sequence ID" value="NZ_BMKK01000002.1"/>
</dbReference>
<gene>
    <name evidence="9" type="ORF">GCM10011514_10920</name>
</gene>
<dbReference type="EC" id="5.1.1.-" evidence="7"/>
<dbReference type="CDD" id="cd03319">
    <property type="entry name" value="L-Ala-DL-Glu_epimerase"/>
    <property type="match status" value="1"/>
</dbReference>
<dbReference type="InterPro" id="IPR036849">
    <property type="entry name" value="Enolase-like_C_sf"/>
</dbReference>
<dbReference type="PANTHER" id="PTHR48073">
    <property type="entry name" value="O-SUCCINYLBENZOATE SYNTHASE-RELATED"/>
    <property type="match status" value="1"/>
</dbReference>
<evidence type="ECO:0000313" key="10">
    <source>
        <dbReference type="Proteomes" id="UP000609064"/>
    </source>
</evidence>
<feature type="active site" description="Proton acceptor; specific for (S)-substrate epimerization" evidence="5">
    <location>
        <position position="266"/>
    </location>
</feature>
<dbReference type="InterPro" id="IPR029017">
    <property type="entry name" value="Enolase-like_N"/>
</dbReference>
<comment type="caution">
    <text evidence="9">The sequence shown here is derived from an EMBL/GenBank/DDBJ whole genome shotgun (WGS) entry which is preliminary data.</text>
</comment>
<evidence type="ECO:0000313" key="9">
    <source>
        <dbReference type="EMBL" id="GGD48642.1"/>
    </source>
</evidence>
<evidence type="ECO:0000256" key="2">
    <source>
        <dbReference type="ARBA" id="ARBA00022723"/>
    </source>
</evidence>
<organism evidence="9 10">
    <name type="scientific">Emticicia aquatilis</name>
    <dbReference type="NCBI Taxonomy" id="1537369"/>
    <lineage>
        <taxon>Bacteria</taxon>
        <taxon>Pseudomonadati</taxon>
        <taxon>Bacteroidota</taxon>
        <taxon>Cytophagia</taxon>
        <taxon>Cytophagales</taxon>
        <taxon>Leadbetterellaceae</taxon>
        <taxon>Emticicia</taxon>
    </lineage>
</organism>
<dbReference type="SUPFAM" id="SSF51604">
    <property type="entry name" value="Enolase C-terminal domain-like"/>
    <property type="match status" value="1"/>
</dbReference>
<dbReference type="GO" id="GO:0000287">
    <property type="term" value="F:magnesium ion binding"/>
    <property type="evidence" value="ECO:0007669"/>
    <property type="project" value="UniProtKB-ARBA"/>
</dbReference>
<sequence>MKIKSITPYLKKLALTKPYTIAYSTFYDVELVFLEIELENGIVGLGSASPAEEVIGENSQQTLQNLQSDFVQSFVGRDIRYFRQIIFETHQHFPLLAGTQAAIDLALHDAFGKFLDIPIIDFYGQKIKFLPTSVTIGIMGVNETLEEAKNYAQLGFKVIKVKTGIDVDEDIERIIRLHEIYKNNLKIRVDANQGYTLEQLKKFLTETTKTNLELIEQPLKVGKESELFALSSYECRLLAADESLKNAKSALAFSAIHQPFGIFNIKLMKCGGILGALEIANIAQQANIDLFWGCNDESIASITAALHVAYSCKNTRYLDLDGSFDLAEDLVTVGFTLENGFLKINQKAGFGYEKIA</sequence>
<evidence type="ECO:0000256" key="4">
    <source>
        <dbReference type="ARBA" id="ARBA00023235"/>
    </source>
</evidence>
<dbReference type="InterPro" id="IPR029065">
    <property type="entry name" value="Enolase_C-like"/>
</dbReference>
<reference evidence="9" key="2">
    <citation type="submission" date="2020-09" db="EMBL/GenBank/DDBJ databases">
        <authorList>
            <person name="Sun Q."/>
            <person name="Zhou Y."/>
        </authorList>
    </citation>
    <scope>NUCLEOTIDE SEQUENCE</scope>
    <source>
        <strain evidence="9">CGMCC 1.15958</strain>
    </source>
</reference>
<dbReference type="GO" id="GO:0016855">
    <property type="term" value="F:racemase and epimerase activity, acting on amino acids and derivatives"/>
    <property type="evidence" value="ECO:0007669"/>
    <property type="project" value="UniProtKB-UniRule"/>
</dbReference>
<evidence type="ECO:0000256" key="7">
    <source>
        <dbReference type="RuleBase" id="RU366006"/>
    </source>
</evidence>
<feature type="domain" description="Mandelate racemase/muconate lactonizing enzyme C-terminal" evidence="8">
    <location>
        <begin position="141"/>
        <end position="236"/>
    </location>
</feature>
<keyword evidence="3 6" id="KW-0460">Magnesium</keyword>
<dbReference type="SFLD" id="SFLDG00180">
    <property type="entry name" value="muconate_cycloisomerase"/>
    <property type="match status" value="1"/>
</dbReference>
<dbReference type="InterPro" id="IPR013341">
    <property type="entry name" value="Mandelate_racemase_N_dom"/>
</dbReference>
<dbReference type="Pfam" id="PF13378">
    <property type="entry name" value="MR_MLE_C"/>
    <property type="match status" value="1"/>
</dbReference>
<accession>A0A916YK43</accession>
<keyword evidence="4 7" id="KW-0413">Isomerase</keyword>
<feature type="active site" description="Proton acceptor; specific for (R)-substrate epimerization" evidence="5">
    <location>
        <position position="162"/>
    </location>
</feature>
<feature type="binding site" evidence="6">
    <location>
        <position position="241"/>
    </location>
    <ligand>
        <name>Mg(2+)</name>
        <dbReference type="ChEBI" id="CHEBI:18420"/>
    </ligand>
</feature>
<evidence type="ECO:0000259" key="8">
    <source>
        <dbReference type="SMART" id="SM00922"/>
    </source>
</evidence>
<dbReference type="Gene3D" id="3.30.390.10">
    <property type="entry name" value="Enolase-like, N-terminal domain"/>
    <property type="match status" value="1"/>
</dbReference>